<dbReference type="GO" id="GO:0005524">
    <property type="term" value="F:ATP binding"/>
    <property type="evidence" value="ECO:0007669"/>
    <property type="project" value="UniProtKB-UniRule"/>
</dbReference>
<evidence type="ECO:0000256" key="5">
    <source>
        <dbReference type="PROSITE-ProRule" id="PRU00560"/>
    </source>
</evidence>
<dbReference type="Pfam" id="PF13361">
    <property type="entry name" value="UvrD_C"/>
    <property type="match status" value="1"/>
</dbReference>
<keyword evidence="1 5" id="KW-0547">Nucleotide-binding</keyword>
<evidence type="ECO:0000256" key="6">
    <source>
        <dbReference type="SAM" id="MobiDB-lite"/>
    </source>
</evidence>
<feature type="region of interest" description="Disordered" evidence="6">
    <location>
        <begin position="148"/>
        <end position="180"/>
    </location>
</feature>
<reference evidence="8 9" key="1">
    <citation type="submission" date="2021-08" db="EMBL/GenBank/DDBJ databases">
        <title>Draft Genome Sequence of Phanerochaete sordida strain YK-624.</title>
        <authorList>
            <person name="Mori T."/>
            <person name="Dohra H."/>
            <person name="Suzuki T."/>
            <person name="Kawagishi H."/>
            <person name="Hirai H."/>
        </authorList>
    </citation>
    <scope>NUCLEOTIDE SEQUENCE [LARGE SCALE GENOMIC DNA]</scope>
    <source>
        <strain evidence="8 9">YK-624</strain>
    </source>
</reference>
<evidence type="ECO:0000256" key="1">
    <source>
        <dbReference type="ARBA" id="ARBA00022741"/>
    </source>
</evidence>
<dbReference type="GO" id="GO:0016787">
    <property type="term" value="F:hydrolase activity"/>
    <property type="evidence" value="ECO:0007669"/>
    <property type="project" value="UniProtKB-UniRule"/>
</dbReference>
<dbReference type="InterPro" id="IPR039904">
    <property type="entry name" value="TRANK1"/>
</dbReference>
<evidence type="ECO:0000259" key="7">
    <source>
        <dbReference type="PROSITE" id="PS51198"/>
    </source>
</evidence>
<dbReference type="SUPFAM" id="SSF52540">
    <property type="entry name" value="P-loop containing nucleoside triphosphate hydrolases"/>
    <property type="match status" value="1"/>
</dbReference>
<proteinExistence type="predicted"/>
<dbReference type="PROSITE" id="PS51198">
    <property type="entry name" value="UVRD_HELICASE_ATP_BIND"/>
    <property type="match status" value="1"/>
</dbReference>
<dbReference type="Gene3D" id="3.40.50.300">
    <property type="entry name" value="P-loop containing nucleotide triphosphate hydrolases"/>
    <property type="match status" value="2"/>
</dbReference>
<dbReference type="PANTHER" id="PTHR21529">
    <property type="entry name" value="MAMMARY TURMOR VIRUS RECEPTOR HOMOLOG 1, 2 MTVR1, 2"/>
    <property type="match status" value="1"/>
</dbReference>
<organism evidence="8 9">
    <name type="scientific">Phanerochaete sordida</name>
    <dbReference type="NCBI Taxonomy" id="48140"/>
    <lineage>
        <taxon>Eukaryota</taxon>
        <taxon>Fungi</taxon>
        <taxon>Dikarya</taxon>
        <taxon>Basidiomycota</taxon>
        <taxon>Agaricomycotina</taxon>
        <taxon>Agaricomycetes</taxon>
        <taxon>Polyporales</taxon>
        <taxon>Phanerochaetaceae</taxon>
        <taxon>Phanerochaete</taxon>
    </lineage>
</organism>
<keyword evidence="9" id="KW-1185">Reference proteome</keyword>
<dbReference type="PANTHER" id="PTHR21529:SF4">
    <property type="entry name" value="TPR AND ANKYRIN REPEAT-CONTAINING PROTEIN 1"/>
    <property type="match status" value="1"/>
</dbReference>
<keyword evidence="4 5" id="KW-0067">ATP-binding</keyword>
<dbReference type="EMBL" id="BPQB01000038">
    <property type="protein sequence ID" value="GJE94233.1"/>
    <property type="molecule type" value="Genomic_DNA"/>
</dbReference>
<gene>
    <name evidence="8" type="ORF">PsYK624_104010</name>
</gene>
<dbReference type="InterPro" id="IPR014016">
    <property type="entry name" value="UvrD-like_ATP-bd"/>
</dbReference>
<evidence type="ECO:0000313" key="9">
    <source>
        <dbReference type="Proteomes" id="UP000703269"/>
    </source>
</evidence>
<dbReference type="InterPro" id="IPR014017">
    <property type="entry name" value="DNA_helicase_UvrD-like_C"/>
</dbReference>
<dbReference type="Proteomes" id="UP000703269">
    <property type="component" value="Unassembled WGS sequence"/>
</dbReference>
<sequence length="1569" mass="175241">MPPLAPERSAPASLLPLGLDEGLLEPSGLREDANLEIAICYLEGQLKDPTVDTQGLIHEIGSRSNLLELFVHEMSEETYHALLSSLEDTFPTAAADFGKSLASSLLTKLSAFCTSFDEHVLDENLRRLQLVRQALAVLGQIRPASASATEDCESSRGGRYSGRRTQKQRKQEKEANRAQQLPPFDRKLFQELKVKVPTNVGEAVVLSERLLREMWEMLKVYLDVLRQLEHKEHIRACYIPFDQTSGGSTTFAHDPSAAEPRAASEHALNVDSAYAALPSLRAGLIFEVPADFGPWGISLHERIQGELSNKYQKSPKMYDIIIKKMKELSNGHFSADNHKRLVGSPRNVHVFEAKMTGDTRLIHRIHIAQDLDSGDDVQVILVFGVFSHSEIRGKHFWNFVSYGYRPTRQYISRCGVRKKVPGSDAIKPARWPKTAANGNIDAAVDVRSKYTSLEDGLELHIPRNVKLVPLSQMFLNSLVEKRSIDLPYEVSPQEMGVIQHIGSCYVHGRSGTGKTTTLVSKMLSIQRLWLKHKKSRPRQLFVTRSRHLARKVEESFTSLGLASATNSREDAELGLVDEDEEARRHTPLPRKLSELTDDHFPLFITTDQLYRLFAADFNDLIDAVERLVNGEAPDNNAKLPAQGELHRVPADTLSYQTFVSSYWKKFPEQLAKGLEPLSIYAEFIGLIKGSEAAVRHPDGVLDRQTYCNLSHRAASFAGRRDDVYSLFEHYVKAKATAGQADDADRAQAVIHNLKQYGVPGQQVDFIYVDEVQDNLIADAYVLWRLCRHPDGIFWAGDTAQTISVGSTFRFKELKAFVWRLENERLCSNCKEFQLTENFRSHDGILKCANTLVKLITKFWPYTIDALEEEKGEPSARRPTFFSAGYASVPPLREFLMGEGGCQMDLGANQCIIVRDEKAQQRLRAQFPNVGTIMTLHEVKGLEFDHVIVVDFFADSLVPLSHWRVVLNELEDPSVKCPTFDEAKHHDVCHELKSLYVVVTRARVSVTFIDYSNIGEPMRTLWHAKDQITTWKDGEPVPRLAIPSSPSQWAVMAEHYFYSHLYKHAIDAFAKADMPDKKAVAEAYHLRELARDAKTAGALDNADPSGAFVKAAQAFVIAAQHGPNEDTKQAYHRIGAECYEEAGDSANAAALYERAKEFERAAQHYRTAGAFKDAVRLVKAHQDTIDPKVATEIISVSGLHFSAQGDLSEVRSLFASTEELEDFTHVYNLDSTLASYYESLGRHADAAHLHVRLGNVDQAIRLFLEAGTGSPAANVGDACKCILSAFWGILPLGVRLTPDDCQVSKLLLLAQRLDEDLLLDDDKQELRMFMGIIYDNTQDLVAIGRSTGTSRPEITARCLDHVLSNESLPSAFRPGDPSSVIPTLELFSQYFRALAYFAYDLRDLADDQRAQRLFSFSPVVSGETYLVLPGSILTQKPPPAAGHGYDLPDDGAIVPRGTMEHILRQHLRGRISERVWSENGACKTVVTALALRRRGALLAGRRDMQPTSRAFGGASSVLRQLIRANPRANGGLRGRQRCPPVDRPRRSEKMVALLSLPVLETSVREPSHDP</sequence>
<feature type="binding site" evidence="5">
    <location>
        <begin position="508"/>
        <end position="515"/>
    </location>
    <ligand>
        <name>ATP</name>
        <dbReference type="ChEBI" id="CHEBI:30616"/>
    </ligand>
</feature>
<dbReference type="OrthoDB" id="3156807at2759"/>
<dbReference type="GO" id="GO:0004386">
    <property type="term" value="F:helicase activity"/>
    <property type="evidence" value="ECO:0007669"/>
    <property type="project" value="UniProtKB-UniRule"/>
</dbReference>
<comment type="caution">
    <text evidence="8">The sequence shown here is derived from an EMBL/GenBank/DDBJ whole genome shotgun (WGS) entry which is preliminary data.</text>
</comment>
<name>A0A9P3GDS7_9APHY</name>
<evidence type="ECO:0000256" key="2">
    <source>
        <dbReference type="ARBA" id="ARBA00022801"/>
    </source>
</evidence>
<accession>A0A9P3GDS7</accession>
<feature type="domain" description="UvrD-like helicase ATP-binding" evidence="7">
    <location>
        <begin position="487"/>
        <end position="841"/>
    </location>
</feature>
<evidence type="ECO:0000256" key="4">
    <source>
        <dbReference type="ARBA" id="ARBA00022840"/>
    </source>
</evidence>
<dbReference type="InterPro" id="IPR027417">
    <property type="entry name" value="P-loop_NTPase"/>
</dbReference>
<keyword evidence="2 5" id="KW-0378">Hydrolase</keyword>
<protein>
    <recommendedName>
        <fullName evidence="7">UvrD-like helicase ATP-binding domain-containing protein</fullName>
    </recommendedName>
</protein>
<evidence type="ECO:0000256" key="3">
    <source>
        <dbReference type="ARBA" id="ARBA00022806"/>
    </source>
</evidence>
<keyword evidence="3 5" id="KW-0347">Helicase</keyword>
<evidence type="ECO:0000313" key="8">
    <source>
        <dbReference type="EMBL" id="GJE94233.1"/>
    </source>
</evidence>